<comment type="similarity">
    <text evidence="1">Belongs to the peptidase C48 family.</text>
</comment>
<dbReference type="PROSITE" id="PS50600">
    <property type="entry name" value="ULP_PROTEASE"/>
    <property type="match status" value="1"/>
</dbReference>
<dbReference type="STRING" id="29920.A0A329SX03"/>
<evidence type="ECO:0000256" key="2">
    <source>
        <dbReference type="ARBA" id="ARBA00022670"/>
    </source>
</evidence>
<feature type="domain" description="Ubiquitin-like protease family profile" evidence="4">
    <location>
        <begin position="242"/>
        <end position="393"/>
    </location>
</feature>
<gene>
    <name evidence="5" type="ORF">PC110_g2140</name>
</gene>
<dbReference type="EMBL" id="MJFZ01000026">
    <property type="protein sequence ID" value="RAW41703.1"/>
    <property type="molecule type" value="Genomic_DNA"/>
</dbReference>
<dbReference type="InterPro" id="IPR052579">
    <property type="entry name" value="Zinc_finger_SWIM"/>
</dbReference>
<dbReference type="PANTHER" id="PTHR31569">
    <property type="entry name" value="SWIM-TYPE DOMAIN-CONTAINING PROTEIN"/>
    <property type="match status" value="1"/>
</dbReference>
<dbReference type="OrthoDB" id="102527at2759"/>
<dbReference type="PANTHER" id="PTHR31569:SF4">
    <property type="entry name" value="SWIM-TYPE DOMAIN-CONTAINING PROTEIN"/>
    <property type="match status" value="1"/>
</dbReference>
<dbReference type="GO" id="GO:0006508">
    <property type="term" value="P:proteolysis"/>
    <property type="evidence" value="ECO:0007669"/>
    <property type="project" value="UniProtKB-KW"/>
</dbReference>
<protein>
    <recommendedName>
        <fullName evidence="4">Ubiquitin-like protease family profile domain-containing protein</fullName>
    </recommendedName>
</protein>
<organism evidence="5 6">
    <name type="scientific">Phytophthora cactorum</name>
    <dbReference type="NCBI Taxonomy" id="29920"/>
    <lineage>
        <taxon>Eukaryota</taxon>
        <taxon>Sar</taxon>
        <taxon>Stramenopiles</taxon>
        <taxon>Oomycota</taxon>
        <taxon>Peronosporomycetes</taxon>
        <taxon>Peronosporales</taxon>
        <taxon>Peronosporaceae</taxon>
        <taxon>Phytophthora</taxon>
    </lineage>
</organism>
<keyword evidence="2" id="KW-0645">Protease</keyword>
<dbReference type="Gene3D" id="3.40.395.10">
    <property type="entry name" value="Adenoviral Proteinase, Chain A"/>
    <property type="match status" value="1"/>
</dbReference>
<evidence type="ECO:0000313" key="6">
    <source>
        <dbReference type="Proteomes" id="UP000251314"/>
    </source>
</evidence>
<evidence type="ECO:0000256" key="1">
    <source>
        <dbReference type="ARBA" id="ARBA00005234"/>
    </source>
</evidence>
<dbReference type="AlphaFoldDB" id="A0A329SX03"/>
<keyword evidence="3" id="KW-0378">Hydrolase</keyword>
<accession>A0A329SX03</accession>
<dbReference type="InterPro" id="IPR003653">
    <property type="entry name" value="Peptidase_C48_C"/>
</dbReference>
<comment type="caution">
    <text evidence="5">The sequence shown here is derived from an EMBL/GenBank/DDBJ whole genome shotgun (WGS) entry which is preliminary data.</text>
</comment>
<dbReference type="GO" id="GO:0008234">
    <property type="term" value="F:cysteine-type peptidase activity"/>
    <property type="evidence" value="ECO:0007669"/>
    <property type="project" value="InterPro"/>
</dbReference>
<dbReference type="InterPro" id="IPR038765">
    <property type="entry name" value="Papain-like_cys_pep_sf"/>
</dbReference>
<evidence type="ECO:0000256" key="3">
    <source>
        <dbReference type="ARBA" id="ARBA00022801"/>
    </source>
</evidence>
<dbReference type="VEuPathDB" id="FungiDB:PC110_g2140"/>
<dbReference type="Pfam" id="PF02902">
    <property type="entry name" value="Peptidase_C48"/>
    <property type="match status" value="1"/>
</dbReference>
<dbReference type="SUPFAM" id="SSF54001">
    <property type="entry name" value="Cysteine proteinases"/>
    <property type="match status" value="1"/>
</dbReference>
<keyword evidence="6" id="KW-1185">Reference proteome</keyword>
<reference evidence="5 6" key="1">
    <citation type="submission" date="2018-01" db="EMBL/GenBank/DDBJ databases">
        <title>Draft genome of the strawberry crown rot pathogen Phytophthora cactorum.</title>
        <authorList>
            <person name="Armitage A.D."/>
            <person name="Lysoe E."/>
            <person name="Nellist C.F."/>
            <person name="Harrison R.J."/>
            <person name="Brurberg M.B."/>
        </authorList>
    </citation>
    <scope>NUCLEOTIDE SEQUENCE [LARGE SCALE GENOMIC DNA]</scope>
    <source>
        <strain evidence="5 6">10300</strain>
    </source>
</reference>
<dbReference type="Proteomes" id="UP000251314">
    <property type="component" value="Unassembled WGS sequence"/>
</dbReference>
<sequence length="432" mass="50025">MVYSKSEEEFQQHADKFKVVACRDERNALWTYFETNWIACKEMWVALYRMDLPHFRNNTNNRLDNFLGKLKADLGSSMSMRLCLNAVIRYQRRREDEYVARVIMPGSKRNHRYNDDSNQLLGNDWLADIYSSEYKFAAAQGAMDSYVVEDEELFVTLRRDGRAHKVDKFNWLCSCEFSSTMQLPYRHSMMYRKNVCGLFMIPYASIPASVDAQFKDDGAAEIAEKVLSSWPCARLEGFDSDFTLKWAHVYCVRADCWFNDILVAAFAKVLANKYLNNTTIFLSELMTPAPNRGNRLPPPTLSQVAGATEAFVFMHLNINSSHWACIVLGTARRTIYCYDSMDKRAHHNLLEALAQELVKRSLPHAYQISSVHSPLQSDEYNCGLFVCLFFWRRLAKEVGSDYTERGLMRRRWDILRMVVQATMDKGSKEKSG</sequence>
<proteinExistence type="inferred from homology"/>
<evidence type="ECO:0000313" key="5">
    <source>
        <dbReference type="EMBL" id="RAW41703.1"/>
    </source>
</evidence>
<evidence type="ECO:0000259" key="4">
    <source>
        <dbReference type="PROSITE" id="PS50600"/>
    </source>
</evidence>
<name>A0A329SX03_9STRA</name>